<sequence length="107" mass="11827">MGALRSRGVENVDNVGIHHVKEEKCDSTFTCIRLQVTLLGGQIPSCLHHLRKKGVVLCDGCIKVSHGVENGDKCKVVYTMTANAKLSVPRRRKGVILYVKFRSHGVE</sequence>
<comment type="caution">
    <text evidence="1">The sequence shown here is derived from an EMBL/GenBank/DDBJ whole genome shotgun (WGS) entry which is preliminary data.</text>
</comment>
<proteinExistence type="predicted"/>
<evidence type="ECO:0000313" key="2">
    <source>
        <dbReference type="Proteomes" id="UP001151532"/>
    </source>
</evidence>
<gene>
    <name evidence="1" type="ORF">OIU79_007140</name>
</gene>
<accession>A0A9Q0TX47</accession>
<name>A0A9Q0TX47_SALPP</name>
<evidence type="ECO:0000313" key="1">
    <source>
        <dbReference type="EMBL" id="KAJ6719423.1"/>
    </source>
</evidence>
<keyword evidence="2" id="KW-1185">Reference proteome</keyword>
<dbReference type="EMBL" id="JAPFFK010000014">
    <property type="protein sequence ID" value="KAJ6719423.1"/>
    <property type="molecule type" value="Genomic_DNA"/>
</dbReference>
<organism evidence="1 2">
    <name type="scientific">Salix purpurea</name>
    <name type="common">Purple osier willow</name>
    <dbReference type="NCBI Taxonomy" id="77065"/>
    <lineage>
        <taxon>Eukaryota</taxon>
        <taxon>Viridiplantae</taxon>
        <taxon>Streptophyta</taxon>
        <taxon>Embryophyta</taxon>
        <taxon>Tracheophyta</taxon>
        <taxon>Spermatophyta</taxon>
        <taxon>Magnoliopsida</taxon>
        <taxon>eudicotyledons</taxon>
        <taxon>Gunneridae</taxon>
        <taxon>Pentapetalae</taxon>
        <taxon>rosids</taxon>
        <taxon>fabids</taxon>
        <taxon>Malpighiales</taxon>
        <taxon>Salicaceae</taxon>
        <taxon>Saliceae</taxon>
        <taxon>Salix</taxon>
    </lineage>
</organism>
<reference evidence="1" key="1">
    <citation type="submission" date="2022-11" db="EMBL/GenBank/DDBJ databases">
        <authorList>
            <person name="Hyden B.L."/>
            <person name="Feng K."/>
            <person name="Yates T."/>
            <person name="Jawdy S."/>
            <person name="Smart L.B."/>
            <person name="Muchero W."/>
        </authorList>
    </citation>
    <scope>NUCLEOTIDE SEQUENCE</scope>
    <source>
        <tissue evidence="1">Shoot tip</tissue>
    </source>
</reference>
<dbReference type="Proteomes" id="UP001151532">
    <property type="component" value="Chromosome 10"/>
</dbReference>
<reference evidence="1" key="2">
    <citation type="journal article" date="2023" name="Int. J. Mol. Sci.">
        <title>De Novo Assembly and Annotation of 11 Diverse Shrub Willow (Salix) Genomes Reveals Novel Gene Organization in Sex-Linked Regions.</title>
        <authorList>
            <person name="Hyden B."/>
            <person name="Feng K."/>
            <person name="Yates T.B."/>
            <person name="Jawdy S."/>
            <person name="Cereghino C."/>
            <person name="Smart L.B."/>
            <person name="Muchero W."/>
        </authorList>
    </citation>
    <scope>NUCLEOTIDE SEQUENCE</scope>
    <source>
        <tissue evidence="1">Shoot tip</tissue>
    </source>
</reference>
<protein>
    <submittedName>
        <fullName evidence="1">Uncharacterized protein</fullName>
    </submittedName>
</protein>
<dbReference type="AlphaFoldDB" id="A0A9Q0TX47"/>